<accession>A0A5J9WRU3</accession>
<comment type="caution">
    <text evidence="14">The sequence shown here is derived from an EMBL/GenBank/DDBJ whole genome shotgun (WGS) entry which is preliminary data.</text>
</comment>
<comment type="similarity">
    <text evidence="3 12">Belongs to the PP2C family.</text>
</comment>
<evidence type="ECO:0000256" key="3">
    <source>
        <dbReference type="ARBA" id="ARBA00006702"/>
    </source>
</evidence>
<evidence type="ECO:0000256" key="4">
    <source>
        <dbReference type="ARBA" id="ARBA00013081"/>
    </source>
</evidence>
<dbReference type="AlphaFoldDB" id="A0A5J9WRU3"/>
<comment type="catalytic activity">
    <reaction evidence="10">
        <text>O-phospho-L-seryl-[protein] + H2O = L-seryl-[protein] + phosphate</text>
        <dbReference type="Rhea" id="RHEA:20629"/>
        <dbReference type="Rhea" id="RHEA-COMP:9863"/>
        <dbReference type="Rhea" id="RHEA-COMP:11604"/>
        <dbReference type="ChEBI" id="CHEBI:15377"/>
        <dbReference type="ChEBI" id="CHEBI:29999"/>
        <dbReference type="ChEBI" id="CHEBI:43474"/>
        <dbReference type="ChEBI" id="CHEBI:83421"/>
        <dbReference type="EC" id="3.1.3.16"/>
    </reaction>
</comment>
<protein>
    <recommendedName>
        <fullName evidence="4">protein-serine/threonine phosphatase</fullName>
        <ecNumber evidence="4">3.1.3.16</ecNumber>
    </recommendedName>
</protein>
<dbReference type="InterPro" id="IPR015655">
    <property type="entry name" value="PP2C"/>
</dbReference>
<keyword evidence="15" id="KW-1185">Reference proteome</keyword>
<evidence type="ECO:0000256" key="11">
    <source>
        <dbReference type="ARBA" id="ARBA00048336"/>
    </source>
</evidence>
<dbReference type="InterPro" id="IPR036457">
    <property type="entry name" value="PPM-type-like_dom_sf"/>
</dbReference>
<proteinExistence type="inferred from homology"/>
<dbReference type="EC" id="3.1.3.16" evidence="4"/>
<evidence type="ECO:0000256" key="12">
    <source>
        <dbReference type="RuleBase" id="RU003465"/>
    </source>
</evidence>
<name>A0A5J9WRU3_9POAL</name>
<dbReference type="PROSITE" id="PS51746">
    <property type="entry name" value="PPM_2"/>
    <property type="match status" value="1"/>
</dbReference>
<comment type="cofactor">
    <cofactor evidence="2">
        <name>Mg(2+)</name>
        <dbReference type="ChEBI" id="CHEBI:18420"/>
    </cofactor>
</comment>
<comment type="catalytic activity">
    <reaction evidence="11">
        <text>O-phospho-L-threonyl-[protein] + H2O = L-threonyl-[protein] + phosphate</text>
        <dbReference type="Rhea" id="RHEA:47004"/>
        <dbReference type="Rhea" id="RHEA-COMP:11060"/>
        <dbReference type="Rhea" id="RHEA-COMP:11605"/>
        <dbReference type="ChEBI" id="CHEBI:15377"/>
        <dbReference type="ChEBI" id="CHEBI:30013"/>
        <dbReference type="ChEBI" id="CHEBI:43474"/>
        <dbReference type="ChEBI" id="CHEBI:61977"/>
        <dbReference type="EC" id="3.1.3.16"/>
    </reaction>
</comment>
<evidence type="ECO:0000259" key="13">
    <source>
        <dbReference type="PROSITE" id="PS51746"/>
    </source>
</evidence>
<evidence type="ECO:0000256" key="10">
    <source>
        <dbReference type="ARBA" id="ARBA00047761"/>
    </source>
</evidence>
<dbReference type="OrthoDB" id="10264738at2759"/>
<keyword evidence="8 12" id="KW-0904">Protein phosphatase</keyword>
<keyword evidence="9" id="KW-0464">Manganese</keyword>
<evidence type="ECO:0000256" key="7">
    <source>
        <dbReference type="ARBA" id="ARBA00022842"/>
    </source>
</evidence>
<keyword evidence="7" id="KW-0460">Magnesium</keyword>
<dbReference type="Gramene" id="TVU50939">
    <property type="protein sequence ID" value="TVU50939"/>
    <property type="gene ID" value="EJB05_02337"/>
</dbReference>
<evidence type="ECO:0000313" key="15">
    <source>
        <dbReference type="Proteomes" id="UP000324897"/>
    </source>
</evidence>
<dbReference type="InterPro" id="IPR000222">
    <property type="entry name" value="PP2C_BS"/>
</dbReference>
<dbReference type="PANTHER" id="PTHR47992">
    <property type="entry name" value="PROTEIN PHOSPHATASE"/>
    <property type="match status" value="1"/>
</dbReference>
<keyword evidence="5" id="KW-0479">Metal-binding</keyword>
<dbReference type="InterPro" id="IPR001932">
    <property type="entry name" value="PPM-type_phosphatase-like_dom"/>
</dbReference>
<feature type="non-terminal residue" evidence="14">
    <location>
        <position position="1"/>
    </location>
</feature>
<evidence type="ECO:0000256" key="9">
    <source>
        <dbReference type="ARBA" id="ARBA00023211"/>
    </source>
</evidence>
<dbReference type="Gene3D" id="3.60.40.10">
    <property type="entry name" value="PPM-type phosphatase domain"/>
    <property type="match status" value="1"/>
</dbReference>
<evidence type="ECO:0000256" key="2">
    <source>
        <dbReference type="ARBA" id="ARBA00001946"/>
    </source>
</evidence>
<feature type="domain" description="PPM-type phosphatase" evidence="13">
    <location>
        <begin position="20"/>
        <end position="376"/>
    </location>
</feature>
<reference evidence="14 15" key="1">
    <citation type="journal article" date="2019" name="Sci. Rep.">
        <title>A high-quality genome of Eragrostis curvula grass provides insights into Poaceae evolution and supports new strategies to enhance forage quality.</title>
        <authorList>
            <person name="Carballo J."/>
            <person name="Santos B.A.C.M."/>
            <person name="Zappacosta D."/>
            <person name="Garbus I."/>
            <person name="Selva J.P."/>
            <person name="Gallo C.A."/>
            <person name="Diaz A."/>
            <person name="Albertini E."/>
            <person name="Caccamo M."/>
            <person name="Echenique V."/>
        </authorList>
    </citation>
    <scope>NUCLEOTIDE SEQUENCE [LARGE SCALE GENOMIC DNA]</scope>
    <source>
        <strain evidence="15">cv. Victoria</strain>
        <tissue evidence="14">Leaf</tissue>
    </source>
</reference>
<dbReference type="CDD" id="cd00143">
    <property type="entry name" value="PP2Cc"/>
    <property type="match status" value="1"/>
</dbReference>
<dbReference type="Proteomes" id="UP000324897">
    <property type="component" value="Chromosome 6"/>
</dbReference>
<sequence>MALRPAPAPGGGSPAVWPVSFGSMEHAGRLDHMEDTTSVHPGFFTWIDGKQMHFAGVFDGHGGTNVSALCQRQMHIILAEELAAEAAHFLLRRRWRQRQQATWVERDEEEASWRAALRRAFARVDVLADLACACGEATLPRCACPLSGVVSRYPCVGSTAVVALLVGDRVVVANCGDSRAVLCRGPADAPPLPLSDDHKVRADVSLEQKDRLSCCILDCKCVRAFYPPYSDPLGCVWPAGVQQWLLVKPDRPDERARIMSVGGQVLNDIHRTPRVAGLLAMSRALGDRLLRPAVISDPEITITQRTMEDQCLILASDGIWDVMSNETACAFARQALENGNNDYPPEHRCTVAAVSLVAKALQRDSQDNVSAIVVDLQNRAG</sequence>
<keyword evidence="6 12" id="KW-0378">Hydrolase</keyword>
<evidence type="ECO:0000256" key="8">
    <source>
        <dbReference type="ARBA" id="ARBA00022912"/>
    </source>
</evidence>
<dbReference type="EMBL" id="RWGY01000002">
    <property type="protein sequence ID" value="TVU50939.1"/>
    <property type="molecule type" value="Genomic_DNA"/>
</dbReference>
<organism evidence="14 15">
    <name type="scientific">Eragrostis curvula</name>
    <name type="common">weeping love grass</name>
    <dbReference type="NCBI Taxonomy" id="38414"/>
    <lineage>
        <taxon>Eukaryota</taxon>
        <taxon>Viridiplantae</taxon>
        <taxon>Streptophyta</taxon>
        <taxon>Embryophyta</taxon>
        <taxon>Tracheophyta</taxon>
        <taxon>Spermatophyta</taxon>
        <taxon>Magnoliopsida</taxon>
        <taxon>Liliopsida</taxon>
        <taxon>Poales</taxon>
        <taxon>Poaceae</taxon>
        <taxon>PACMAD clade</taxon>
        <taxon>Chloridoideae</taxon>
        <taxon>Eragrostideae</taxon>
        <taxon>Eragrostidinae</taxon>
        <taxon>Eragrostis</taxon>
    </lineage>
</organism>
<dbReference type="GO" id="GO:0046872">
    <property type="term" value="F:metal ion binding"/>
    <property type="evidence" value="ECO:0007669"/>
    <property type="project" value="UniProtKB-KW"/>
</dbReference>
<dbReference type="PROSITE" id="PS01032">
    <property type="entry name" value="PPM_1"/>
    <property type="match status" value="1"/>
</dbReference>
<dbReference type="Pfam" id="PF00481">
    <property type="entry name" value="PP2C"/>
    <property type="match status" value="2"/>
</dbReference>
<dbReference type="SUPFAM" id="SSF81606">
    <property type="entry name" value="PP2C-like"/>
    <property type="match status" value="2"/>
</dbReference>
<comment type="cofactor">
    <cofactor evidence="1">
        <name>Mn(2+)</name>
        <dbReference type="ChEBI" id="CHEBI:29035"/>
    </cofactor>
</comment>
<gene>
    <name evidence="14" type="ORF">EJB05_02337</name>
</gene>
<dbReference type="SMART" id="SM00332">
    <property type="entry name" value="PP2Cc"/>
    <property type="match status" value="1"/>
</dbReference>
<evidence type="ECO:0000313" key="14">
    <source>
        <dbReference type="EMBL" id="TVU50939.1"/>
    </source>
</evidence>
<dbReference type="GO" id="GO:0004722">
    <property type="term" value="F:protein serine/threonine phosphatase activity"/>
    <property type="evidence" value="ECO:0007669"/>
    <property type="project" value="UniProtKB-EC"/>
</dbReference>
<evidence type="ECO:0000256" key="5">
    <source>
        <dbReference type="ARBA" id="ARBA00022723"/>
    </source>
</evidence>
<evidence type="ECO:0000256" key="1">
    <source>
        <dbReference type="ARBA" id="ARBA00001936"/>
    </source>
</evidence>
<evidence type="ECO:0000256" key="6">
    <source>
        <dbReference type="ARBA" id="ARBA00022801"/>
    </source>
</evidence>